<proteinExistence type="predicted"/>
<evidence type="ECO:0008006" key="4">
    <source>
        <dbReference type="Google" id="ProtNLM"/>
    </source>
</evidence>
<evidence type="ECO:0000313" key="1">
    <source>
        <dbReference type="EMBL" id="VFJ92173.1"/>
    </source>
</evidence>
<organism evidence="3">
    <name type="scientific">Candidatus Kentrum eta</name>
    <dbReference type="NCBI Taxonomy" id="2126337"/>
    <lineage>
        <taxon>Bacteria</taxon>
        <taxon>Pseudomonadati</taxon>
        <taxon>Pseudomonadota</taxon>
        <taxon>Gammaproteobacteria</taxon>
        <taxon>Candidatus Kentrum</taxon>
    </lineage>
</organism>
<dbReference type="EMBL" id="CAADFI010000039">
    <property type="protein sequence ID" value="VFJ93130.1"/>
    <property type="molecule type" value="Genomic_DNA"/>
</dbReference>
<protein>
    <recommendedName>
        <fullName evidence="4">Alkylhydroperoxidase AhpD family core domain-containing protein</fullName>
    </recommendedName>
</protein>
<dbReference type="InterPro" id="IPR029032">
    <property type="entry name" value="AhpD-like"/>
</dbReference>
<dbReference type="EMBL" id="CAADFJ010000038">
    <property type="protein sequence ID" value="VFJ99989.1"/>
    <property type="molecule type" value="Genomic_DNA"/>
</dbReference>
<evidence type="ECO:0000313" key="3">
    <source>
        <dbReference type="EMBL" id="VFJ99989.1"/>
    </source>
</evidence>
<sequence length="172" mass="18782">MPHIDLIDPEQAEETAATLFKTAQEAFGVIPEPLKLFAHNPSVATKVFEGFAPSMEQNKLSQPLFAWTRYLLANHTRCTHCIDLNAGILLEMGADQAVLAAAREDAATVPLPAEETALLLACLKVMRDHRLLDKAEIDDLKGHGYSDADLITAFHHAAHTQAVDLMINAFGL</sequence>
<evidence type="ECO:0000313" key="2">
    <source>
        <dbReference type="EMBL" id="VFJ93130.1"/>
    </source>
</evidence>
<dbReference type="EMBL" id="CAADFG010000040">
    <property type="protein sequence ID" value="VFJ92173.1"/>
    <property type="molecule type" value="Genomic_DNA"/>
</dbReference>
<accession>A0A450V5E2</accession>
<gene>
    <name evidence="1" type="ORF">BECKH772A_GA0070896_100408</name>
    <name evidence="2" type="ORF">BECKH772B_GA0070898_100398</name>
    <name evidence="3" type="ORF">BECKH772C_GA0070978_100388</name>
</gene>
<name>A0A450V5E2_9GAMM</name>
<dbReference type="AlphaFoldDB" id="A0A450V5E2"/>
<dbReference type="SUPFAM" id="SSF69118">
    <property type="entry name" value="AhpD-like"/>
    <property type="match status" value="1"/>
</dbReference>
<dbReference type="Gene3D" id="1.20.1290.10">
    <property type="entry name" value="AhpD-like"/>
    <property type="match status" value="1"/>
</dbReference>
<reference evidence="3" key="1">
    <citation type="submission" date="2019-02" db="EMBL/GenBank/DDBJ databases">
        <authorList>
            <person name="Gruber-Vodicka R. H."/>
            <person name="Seah K. B. B."/>
        </authorList>
    </citation>
    <scope>NUCLEOTIDE SEQUENCE</scope>
    <source>
        <strain evidence="3">BECK_SA2B12</strain>
        <strain evidence="1">BECK_SA2B15</strain>
        <strain evidence="2">BECK_SA2B20</strain>
    </source>
</reference>